<gene>
    <name evidence="1" type="ORF">DNFV4_00963</name>
</gene>
<sequence length="396" mass="44542">MRRFVSRMVFPVAVLLLIPLVPWTGSAAPFLPSDDKQVLERVRERPLDPAWQELRRLREAVARKPGDLESSTRLAARYIEQSRSEADPRYLGYAEAVLVPWLGREQPPAEALLLRATIRQSLHRFDEALEDLHLVLSRKPQSAQGWLTAALLHQVRGDYGQARRHCTPLIRLAGEVVAGACLASVGSLTGQAEPSYDLLHRLSRRGGVMNPAERQWVATLLAEMAERRGAAAEAEGHYRAALRIGLHDSYLLAAYGDFLLDRGRAEEVIQLLRHERKADALLLRLALAEQMAGHPDATADREALRARFEAAGRRGDRIHLREEARFTLRLLEDAAAAVRVARENWAIQKEPADARILLEAAVAAKDRPAARAVMDWIEANHLEDVRLHDLMRRIKR</sequence>
<organism evidence="1 2">
    <name type="scientific">Nitrospira tepida</name>
    <dbReference type="NCBI Taxonomy" id="2973512"/>
    <lineage>
        <taxon>Bacteria</taxon>
        <taxon>Pseudomonadati</taxon>
        <taxon>Nitrospirota</taxon>
        <taxon>Nitrospiria</taxon>
        <taxon>Nitrospirales</taxon>
        <taxon>Nitrospiraceae</taxon>
        <taxon>Nitrospira</taxon>
    </lineage>
</organism>
<dbReference type="SUPFAM" id="SSF48452">
    <property type="entry name" value="TPR-like"/>
    <property type="match status" value="1"/>
</dbReference>
<dbReference type="SMART" id="SM00028">
    <property type="entry name" value="TPR"/>
    <property type="match status" value="2"/>
</dbReference>
<accession>A0AA86MX63</accession>
<evidence type="ECO:0000313" key="2">
    <source>
        <dbReference type="Proteomes" id="UP001179121"/>
    </source>
</evidence>
<proteinExistence type="predicted"/>
<dbReference type="RefSeq" id="WP_289267519.1">
    <property type="nucleotide sequence ID" value="NZ_OX365700.1"/>
</dbReference>
<name>A0AA86MX63_9BACT</name>
<dbReference type="Proteomes" id="UP001179121">
    <property type="component" value="Chromosome"/>
</dbReference>
<keyword evidence="2" id="KW-1185">Reference proteome</keyword>
<dbReference type="Gene3D" id="1.25.40.10">
    <property type="entry name" value="Tetratricopeptide repeat domain"/>
    <property type="match status" value="1"/>
</dbReference>
<dbReference type="EMBL" id="OX365700">
    <property type="protein sequence ID" value="CAI4030535.1"/>
    <property type="molecule type" value="Genomic_DNA"/>
</dbReference>
<dbReference type="InterPro" id="IPR011990">
    <property type="entry name" value="TPR-like_helical_dom_sf"/>
</dbReference>
<dbReference type="KEGG" id="nti:DNFV4_00963"/>
<reference evidence="1" key="1">
    <citation type="submission" date="2022-10" db="EMBL/GenBank/DDBJ databases">
        <authorList>
            <person name="Koch H."/>
        </authorList>
    </citation>
    <scope>NUCLEOTIDE SEQUENCE</scope>
    <source>
        <strain evidence="1">DNF</strain>
    </source>
</reference>
<dbReference type="AlphaFoldDB" id="A0AA86MX63"/>
<dbReference type="InterPro" id="IPR019734">
    <property type="entry name" value="TPR_rpt"/>
</dbReference>
<evidence type="ECO:0000313" key="1">
    <source>
        <dbReference type="EMBL" id="CAI4030535.1"/>
    </source>
</evidence>
<protein>
    <submittedName>
        <fullName evidence="1">TPR_REGION domain-containing protein</fullName>
    </submittedName>
</protein>